<reference evidence="1 2" key="1">
    <citation type="submission" date="2018-01" db="EMBL/GenBank/DDBJ databases">
        <title>Draft genome sequence of Paucibacter aquatile CR182 isolated from freshwater of the Nakdong River.</title>
        <authorList>
            <person name="Choi A."/>
            <person name="Chung E.J."/>
        </authorList>
    </citation>
    <scope>NUCLEOTIDE SEQUENCE [LARGE SCALE GENOMIC DNA]</scope>
    <source>
        <strain evidence="1 2">CR182</strain>
    </source>
</reference>
<dbReference type="NCBIfam" id="NF041023">
    <property type="entry name" value="PP0621_fam"/>
    <property type="match status" value="1"/>
</dbReference>
<evidence type="ECO:0000313" key="2">
    <source>
        <dbReference type="Proteomes" id="UP000235916"/>
    </source>
</evidence>
<organism evidence="1 2">
    <name type="scientific">Kinneretia aquatilis</name>
    <dbReference type="NCBI Taxonomy" id="2070761"/>
    <lineage>
        <taxon>Bacteria</taxon>
        <taxon>Pseudomonadati</taxon>
        <taxon>Pseudomonadota</taxon>
        <taxon>Betaproteobacteria</taxon>
        <taxon>Burkholderiales</taxon>
        <taxon>Sphaerotilaceae</taxon>
        <taxon>Roseateles</taxon>
    </lineage>
</organism>
<keyword evidence="2" id="KW-1185">Reference proteome</keyword>
<protein>
    <recommendedName>
        <fullName evidence="3">Preprotein translocase subunit YajC</fullName>
    </recommendedName>
</protein>
<comment type="caution">
    <text evidence="1">The sequence shown here is derived from an EMBL/GenBank/DDBJ whole genome shotgun (WGS) entry which is preliminary data.</text>
</comment>
<dbReference type="RefSeq" id="WP_102767837.1">
    <property type="nucleotide sequence ID" value="NZ_CP124551.1"/>
</dbReference>
<dbReference type="InterPro" id="IPR049708">
    <property type="entry name" value="PP0621-like"/>
</dbReference>
<dbReference type="AlphaFoldDB" id="A0A2N8KWT0"/>
<proteinExistence type="predicted"/>
<gene>
    <name evidence="1" type="ORF">C1O66_10515</name>
</gene>
<name>A0A2N8KWT0_9BURK</name>
<evidence type="ECO:0008006" key="3">
    <source>
        <dbReference type="Google" id="ProtNLM"/>
    </source>
</evidence>
<dbReference type="EMBL" id="POSP01000003">
    <property type="protein sequence ID" value="PND37917.1"/>
    <property type="molecule type" value="Genomic_DNA"/>
</dbReference>
<dbReference type="OrthoDB" id="9814432at2"/>
<evidence type="ECO:0000313" key="1">
    <source>
        <dbReference type="EMBL" id="PND37917.1"/>
    </source>
</evidence>
<dbReference type="Proteomes" id="UP000235916">
    <property type="component" value="Unassembled WGS sequence"/>
</dbReference>
<sequence>MKYLLLIILLALLFFVLGFKRARPAAPPAEKKKPGPATPQDMLSCAHCGLHLPRDEALPGMGGVFCSAAHRSQYEAEHGGPR</sequence>
<accession>A0A2N8KWT0</accession>